<evidence type="ECO:0000313" key="2">
    <source>
        <dbReference type="EMBL" id="RKP24949.1"/>
    </source>
</evidence>
<feature type="compositionally biased region" description="Polar residues" evidence="1">
    <location>
        <begin position="357"/>
        <end position="368"/>
    </location>
</feature>
<evidence type="ECO:0000256" key="1">
    <source>
        <dbReference type="SAM" id="MobiDB-lite"/>
    </source>
</evidence>
<evidence type="ECO:0000313" key="3">
    <source>
        <dbReference type="Proteomes" id="UP000278143"/>
    </source>
</evidence>
<dbReference type="OrthoDB" id="512915at2759"/>
<dbReference type="InterPro" id="IPR008812">
    <property type="entry name" value="Ran_GTP-bd-rel"/>
</dbReference>
<organism evidence="2 3">
    <name type="scientific">Syncephalis pseudoplumigaleata</name>
    <dbReference type="NCBI Taxonomy" id="1712513"/>
    <lineage>
        <taxon>Eukaryota</taxon>
        <taxon>Fungi</taxon>
        <taxon>Fungi incertae sedis</taxon>
        <taxon>Zoopagomycota</taxon>
        <taxon>Zoopagomycotina</taxon>
        <taxon>Zoopagomycetes</taxon>
        <taxon>Zoopagales</taxon>
        <taxon>Piptocephalidaceae</taxon>
        <taxon>Syncephalis</taxon>
    </lineage>
</organism>
<dbReference type="EMBL" id="KZ989957">
    <property type="protein sequence ID" value="RKP24949.1"/>
    <property type="molecule type" value="Genomic_DNA"/>
</dbReference>
<keyword evidence="3" id="KW-1185">Reference proteome</keyword>
<feature type="region of interest" description="Disordered" evidence="1">
    <location>
        <begin position="381"/>
        <end position="450"/>
    </location>
</feature>
<dbReference type="GO" id="GO:0005634">
    <property type="term" value="C:nucleus"/>
    <property type="evidence" value="ECO:0007669"/>
    <property type="project" value="TreeGrafter"/>
</dbReference>
<feature type="compositionally biased region" description="Pro residues" evidence="1">
    <location>
        <begin position="432"/>
        <end position="443"/>
    </location>
</feature>
<feature type="region of interest" description="Disordered" evidence="1">
    <location>
        <begin position="352"/>
        <end position="371"/>
    </location>
</feature>
<reference evidence="3" key="1">
    <citation type="journal article" date="2018" name="Nat. Microbiol.">
        <title>Leveraging single-cell genomics to expand the fungal tree of life.</title>
        <authorList>
            <person name="Ahrendt S.R."/>
            <person name="Quandt C.A."/>
            <person name="Ciobanu D."/>
            <person name="Clum A."/>
            <person name="Salamov A."/>
            <person name="Andreopoulos B."/>
            <person name="Cheng J.F."/>
            <person name="Woyke T."/>
            <person name="Pelin A."/>
            <person name="Henrissat B."/>
            <person name="Reynolds N.K."/>
            <person name="Benny G.L."/>
            <person name="Smith M.E."/>
            <person name="James T.Y."/>
            <person name="Grigoriev I.V."/>
        </authorList>
    </citation>
    <scope>NUCLEOTIDE SEQUENCE [LARGE SCALE GENOMIC DNA]</scope>
    <source>
        <strain evidence="3">Benny S71-1</strain>
    </source>
</reference>
<gene>
    <name evidence="2" type="ORF">SYNPS1DRAFT_16409</name>
</gene>
<accession>A0A4V1J1G2</accession>
<name>A0A4V1J1G2_9FUNG</name>
<proteinExistence type="predicted"/>
<sequence length="450" mass="49410">LRDRFETKLRIVTPAIDLVEIIAARGNTALESVLELTTALRRDMDRFARRLAADEEDVATRAASVARVTRELKALLARIEDAVPFLNLALTTSGANLGTSLPTSVSPSRLMQASSALADCARRFRDEGGLREEWVWPAFDLRFYRMFRGSIRPKSLKDSTWVMEMARCTGRVARAVVSTSDGLDYVYDLVLEEDFNDGLYHEELADQDAAAAGEVHGREWRIAVEEVERLYYSSSGRLLEIEGAKHPVLVLKRGAAAAGVVADPGDVEWFAIELYQEGDMVGDATDDEEEEEEEEDAAKPTAAAMIGTLSLLEFIVRLSALEVCLQRSHLEAPDEMINLFLRDDHVSKDSVEHDVTESNATPIGTPHSSARRARRIDHVGEEMSPHASPSHKATGTTTTTTPKRNLLGADAYATPVPANGKHVGQRKAGNPPVVPLMKPPKPPNFLSSSN</sequence>
<dbReference type="Proteomes" id="UP000278143">
    <property type="component" value="Unassembled WGS sequence"/>
</dbReference>
<feature type="non-terminal residue" evidence="2">
    <location>
        <position position="1"/>
    </location>
</feature>
<protein>
    <submittedName>
        <fullName evidence="2">RanGTP-binding protein-domain-containing protein</fullName>
    </submittedName>
</protein>
<dbReference type="GO" id="GO:0030695">
    <property type="term" value="F:GTPase regulator activity"/>
    <property type="evidence" value="ECO:0007669"/>
    <property type="project" value="TreeGrafter"/>
</dbReference>
<dbReference type="PANTHER" id="PTHR31010:SF2">
    <property type="entry name" value="RAN-SPECIFIC GTPASE-ACTIVATING PROTEIN 30"/>
    <property type="match status" value="1"/>
</dbReference>
<dbReference type="GO" id="GO:0005737">
    <property type="term" value="C:cytoplasm"/>
    <property type="evidence" value="ECO:0007669"/>
    <property type="project" value="TreeGrafter"/>
</dbReference>
<dbReference type="Pfam" id="PF05508">
    <property type="entry name" value="Ran-binding"/>
    <property type="match status" value="1"/>
</dbReference>
<dbReference type="PANTHER" id="PTHR31010">
    <property type="entry name" value="RAN-SPECIFIC GTPASE-ACTIVATING PROTEIN 30-RELATED"/>
    <property type="match status" value="1"/>
</dbReference>
<dbReference type="AlphaFoldDB" id="A0A4V1J1G2"/>